<dbReference type="RefSeq" id="WP_024330982.1">
    <property type="nucleotide sequence ID" value="NZ_JASOXK010000002.1"/>
</dbReference>
<gene>
    <name evidence="4" type="ORF">CYJ19_03920</name>
</gene>
<organism evidence="4 5">
    <name type="scientific">Winkia neuii</name>
    <dbReference type="NCBI Taxonomy" id="33007"/>
    <lineage>
        <taxon>Bacteria</taxon>
        <taxon>Bacillati</taxon>
        <taxon>Actinomycetota</taxon>
        <taxon>Actinomycetes</taxon>
        <taxon>Actinomycetales</taxon>
        <taxon>Actinomycetaceae</taxon>
        <taxon>Winkia</taxon>
    </lineage>
</organism>
<evidence type="ECO:0000313" key="4">
    <source>
        <dbReference type="EMBL" id="PKY72797.1"/>
    </source>
</evidence>
<dbReference type="Pfam" id="PF13439">
    <property type="entry name" value="Glyco_transf_4"/>
    <property type="match status" value="1"/>
</dbReference>
<dbReference type="GO" id="GO:1901137">
    <property type="term" value="P:carbohydrate derivative biosynthetic process"/>
    <property type="evidence" value="ECO:0007669"/>
    <property type="project" value="UniProtKB-ARBA"/>
</dbReference>
<dbReference type="SUPFAM" id="SSF53756">
    <property type="entry name" value="UDP-Glycosyltransferase/glycogen phosphorylase"/>
    <property type="match status" value="1"/>
</dbReference>
<dbReference type="Pfam" id="PF13692">
    <property type="entry name" value="Glyco_trans_1_4"/>
    <property type="match status" value="1"/>
</dbReference>
<proteinExistence type="predicted"/>
<feature type="domain" description="Glycosyltransferase subfamily 4-like N-terminal" evidence="3">
    <location>
        <begin position="14"/>
        <end position="181"/>
    </location>
</feature>
<evidence type="ECO:0000256" key="2">
    <source>
        <dbReference type="ARBA" id="ARBA00022679"/>
    </source>
</evidence>
<dbReference type="PANTHER" id="PTHR45947:SF3">
    <property type="entry name" value="SULFOQUINOVOSYL TRANSFERASE SQD2"/>
    <property type="match status" value="1"/>
</dbReference>
<dbReference type="GO" id="GO:0016757">
    <property type="term" value="F:glycosyltransferase activity"/>
    <property type="evidence" value="ECO:0007669"/>
    <property type="project" value="UniProtKB-KW"/>
</dbReference>
<dbReference type="AlphaFoldDB" id="A0A2I1INU8"/>
<evidence type="ECO:0000313" key="5">
    <source>
        <dbReference type="Proteomes" id="UP000235122"/>
    </source>
</evidence>
<dbReference type="STRING" id="33007.HMPREF3198_01441"/>
<name>A0A2I1INU8_9ACTO</name>
<evidence type="ECO:0000259" key="3">
    <source>
        <dbReference type="Pfam" id="PF13439"/>
    </source>
</evidence>
<evidence type="ECO:0000256" key="1">
    <source>
        <dbReference type="ARBA" id="ARBA00022676"/>
    </source>
</evidence>
<sequence length="358" mass="39165">MHILFSVNNYPPKVGGVELHVHALVRYLTASGHRVTVVTLGQDRKEERRDGARVFTFPEHFRFGGVFGVPSPAVVQFLRRYIATEGVDVVSVHTRFFPMTWAGDVAARSLKIPVVHTEHGSDYVSSNSRIVSTAAYLVDQTLGRASLRSATAVLAVSESVADFVYRLSRVRAQLFYNAIDASPCPPVSRDPNKLLFIGRIVAGKGWREFVYLVNGLVAQGMPVRGTLIGGGPQLEQLRQYESEHLRVLGAIAPKEVPAALRGGILVNPTSLSEGFQTTLLEALSQNSAVVTFPVPGAKRLAEDGAPVVITEKSVAGLETGIKQLWEHNPQSYPAKKMEQWTWSARGAQFVSILRELLS</sequence>
<accession>A0A2I1INU8</accession>
<dbReference type="CDD" id="cd03801">
    <property type="entry name" value="GT4_PimA-like"/>
    <property type="match status" value="1"/>
</dbReference>
<dbReference type="GeneID" id="35867808"/>
<keyword evidence="1" id="KW-0328">Glycosyltransferase</keyword>
<dbReference type="InterPro" id="IPR050194">
    <property type="entry name" value="Glycosyltransferase_grp1"/>
</dbReference>
<dbReference type="InterPro" id="IPR028098">
    <property type="entry name" value="Glyco_trans_4-like_N"/>
</dbReference>
<keyword evidence="5" id="KW-1185">Reference proteome</keyword>
<comment type="caution">
    <text evidence="4">The sequence shown here is derived from an EMBL/GenBank/DDBJ whole genome shotgun (WGS) entry which is preliminary data.</text>
</comment>
<dbReference type="PANTHER" id="PTHR45947">
    <property type="entry name" value="SULFOQUINOVOSYL TRANSFERASE SQD2"/>
    <property type="match status" value="1"/>
</dbReference>
<dbReference type="Gene3D" id="3.40.50.2000">
    <property type="entry name" value="Glycogen Phosphorylase B"/>
    <property type="match status" value="2"/>
</dbReference>
<reference evidence="4 5" key="1">
    <citation type="submission" date="2017-12" db="EMBL/GenBank/DDBJ databases">
        <title>Phylogenetic diversity of female urinary microbiome.</title>
        <authorList>
            <person name="Thomas-White K."/>
            <person name="Wolfe A.J."/>
        </authorList>
    </citation>
    <scope>NUCLEOTIDE SEQUENCE [LARGE SCALE GENOMIC DNA]</scope>
    <source>
        <strain evidence="4 5">UMB0402</strain>
    </source>
</reference>
<keyword evidence="2 4" id="KW-0808">Transferase</keyword>
<protein>
    <submittedName>
        <fullName evidence="4">Glycosyltransferase family 1 protein</fullName>
    </submittedName>
</protein>
<dbReference type="EMBL" id="PKKO01000002">
    <property type="protein sequence ID" value="PKY72797.1"/>
    <property type="molecule type" value="Genomic_DNA"/>
</dbReference>
<dbReference type="Proteomes" id="UP000235122">
    <property type="component" value="Unassembled WGS sequence"/>
</dbReference>